<evidence type="ECO:0008006" key="7">
    <source>
        <dbReference type="Google" id="ProtNLM"/>
    </source>
</evidence>
<dbReference type="AlphaFoldDB" id="A0A246JVM1"/>
<evidence type="ECO:0000256" key="4">
    <source>
        <dbReference type="ARBA" id="ARBA00023049"/>
    </source>
</evidence>
<dbReference type="GO" id="GO:0006508">
    <property type="term" value="P:proteolysis"/>
    <property type="evidence" value="ECO:0007669"/>
    <property type="project" value="UniProtKB-KW"/>
</dbReference>
<evidence type="ECO:0000313" key="5">
    <source>
        <dbReference type="EMBL" id="OWQ97117.1"/>
    </source>
</evidence>
<dbReference type="SMART" id="SM01154">
    <property type="entry name" value="DUF1704"/>
    <property type="match status" value="1"/>
</dbReference>
<comment type="cofactor">
    <cofactor evidence="1">
        <name>Zn(2+)</name>
        <dbReference type="ChEBI" id="CHEBI:29105"/>
    </cofactor>
</comment>
<sequence>MTALREALASDVSSIEFSESGALRSAFGAHGRVHVDRPLPFIVIHRFDPDIAASLALEISVTSPAYIVWPAHDDAAAAVTLNAVVTEARRHFPAFLIIELSDLARPPAKPEDAPRLPPFECRIAATANPSVQIAAGRLREALEEIEIDLRHCTVGEIAPLDPAKQMLPSSGGGRSAGETIRLALPHIHLTPDGEDIYPQIFHDLQVAAFDAILKAACTFMEHSKLGAPAHYRSLGRSSFVDAARAADEKLNVICGTYDFLMAVSPINGSEAQERFAASGYEQAPEFRYRPLTVDPDEAKRALYKIDLKKVEDPMLESLFSEKRHEIDHQLSMLACRNSDRFRYASLMLYEPVDSALLAAAHDILGSRSRAPAATDRPPADCHVVAAAAHAMAARYQAIDPAFDVTIEIREDVTAGMLVSGDRLYISHDIMVPAHRLEPLLTHEVGIHLLTYVNGSQQGLQIFKRGLAGYEGVQEGLGVFAEWAVGGLTRARLRLLAGRVVAVHAMTDGASFIDVFRLMRDAHGFSAAGAFNLTTRVFRSGGFAKDAIYLRGFKTILDLLAAGRSLEPYWYGKIAPQHVAAVEELSDRGILSAPTSRPEFLAHTSFTDRVGAFCAAPSFTNLI</sequence>
<name>A0A246JVM1_9SPHN</name>
<dbReference type="PANTHER" id="PTHR31817:SF0">
    <property type="entry name" value="CHROMOSOME UNDETERMINED SCAFFOLD_67, WHOLE GENOME SHOTGUN SEQUENCE"/>
    <property type="match status" value="1"/>
</dbReference>
<comment type="caution">
    <text evidence="5">The sequence shown here is derived from an EMBL/GenBank/DDBJ whole genome shotgun (WGS) entry which is preliminary data.</text>
</comment>
<evidence type="ECO:0000313" key="6">
    <source>
        <dbReference type="Proteomes" id="UP000197361"/>
    </source>
</evidence>
<keyword evidence="3" id="KW-0378">Hydrolase</keyword>
<dbReference type="GO" id="GO:0008237">
    <property type="term" value="F:metallopeptidase activity"/>
    <property type="evidence" value="ECO:0007669"/>
    <property type="project" value="UniProtKB-KW"/>
</dbReference>
<accession>A0A246JVM1</accession>
<protein>
    <recommendedName>
        <fullName evidence="7">Flavohemoglobin expression-modulating QEGLA motif protein</fullName>
    </recommendedName>
</protein>
<dbReference type="Pfam" id="PF08014">
    <property type="entry name" value="MATCAP"/>
    <property type="match status" value="1"/>
</dbReference>
<keyword evidence="4" id="KW-0482">Metalloprotease</keyword>
<evidence type="ECO:0000256" key="3">
    <source>
        <dbReference type="ARBA" id="ARBA00022801"/>
    </source>
</evidence>
<dbReference type="Proteomes" id="UP000197361">
    <property type="component" value="Unassembled WGS sequence"/>
</dbReference>
<keyword evidence="6" id="KW-1185">Reference proteome</keyword>
<gene>
    <name evidence="5" type="ORF">CDQ92_08570</name>
</gene>
<proteinExistence type="predicted"/>
<dbReference type="PANTHER" id="PTHR31817">
    <property type="match status" value="1"/>
</dbReference>
<dbReference type="InterPro" id="IPR012548">
    <property type="entry name" value="MATCAP"/>
</dbReference>
<evidence type="ECO:0000256" key="1">
    <source>
        <dbReference type="ARBA" id="ARBA00001947"/>
    </source>
</evidence>
<dbReference type="GO" id="GO:0080164">
    <property type="term" value="P:regulation of nitric oxide metabolic process"/>
    <property type="evidence" value="ECO:0007669"/>
    <property type="project" value="TreeGrafter"/>
</dbReference>
<keyword evidence="2" id="KW-0645">Protease</keyword>
<dbReference type="EMBL" id="NISK01000002">
    <property type="protein sequence ID" value="OWQ97117.1"/>
    <property type="molecule type" value="Genomic_DNA"/>
</dbReference>
<dbReference type="OrthoDB" id="9785840at2"/>
<organism evidence="5 6">
    <name type="scientific">Sphingopyxis bauzanensis</name>
    <dbReference type="NCBI Taxonomy" id="651663"/>
    <lineage>
        <taxon>Bacteria</taxon>
        <taxon>Pseudomonadati</taxon>
        <taxon>Pseudomonadota</taxon>
        <taxon>Alphaproteobacteria</taxon>
        <taxon>Sphingomonadales</taxon>
        <taxon>Sphingomonadaceae</taxon>
        <taxon>Sphingopyxis</taxon>
    </lineage>
</organism>
<evidence type="ECO:0000256" key="2">
    <source>
        <dbReference type="ARBA" id="ARBA00022670"/>
    </source>
</evidence>
<reference evidence="5 6" key="1">
    <citation type="journal article" date="2010" name="Int. J. Syst. Evol. Microbiol.">
        <title>Sphingopyxis bauzanensis sp. nov., a psychrophilic bacterium isolated from soil.</title>
        <authorList>
            <person name="Zhang D.C."/>
            <person name="Liu H.C."/>
            <person name="Xin Y.H."/>
            <person name="Zhou Y.G."/>
            <person name="Schinner F."/>
            <person name="Margesin R."/>
        </authorList>
    </citation>
    <scope>NUCLEOTIDE SEQUENCE [LARGE SCALE GENOMIC DNA]</scope>
    <source>
        <strain evidence="5 6">DSM 22271</strain>
    </source>
</reference>
<dbReference type="RefSeq" id="WP_088440975.1">
    <property type="nucleotide sequence ID" value="NZ_BMMC01000003.1"/>
</dbReference>